<dbReference type="GO" id="GO:0005634">
    <property type="term" value="C:nucleus"/>
    <property type="evidence" value="ECO:0007669"/>
    <property type="project" value="InterPro"/>
</dbReference>
<dbReference type="InterPro" id="IPR000504">
    <property type="entry name" value="RRM_dom"/>
</dbReference>
<feature type="region of interest" description="Disordered" evidence="3">
    <location>
        <begin position="146"/>
        <end position="198"/>
    </location>
</feature>
<proteinExistence type="predicted"/>
<evidence type="ECO:0000313" key="6">
    <source>
        <dbReference type="Proteomes" id="UP000728032"/>
    </source>
</evidence>
<feature type="compositionally biased region" description="Basic and acidic residues" evidence="3">
    <location>
        <begin position="174"/>
        <end position="188"/>
    </location>
</feature>
<reference evidence="5" key="1">
    <citation type="submission" date="2020-11" db="EMBL/GenBank/DDBJ databases">
        <authorList>
            <person name="Tran Van P."/>
        </authorList>
    </citation>
    <scope>NUCLEOTIDE SEQUENCE</scope>
</reference>
<dbReference type="EMBL" id="CAJPVJ010001166">
    <property type="protein sequence ID" value="CAG2164183.1"/>
    <property type="molecule type" value="Genomic_DNA"/>
</dbReference>
<dbReference type="CDD" id="cd00590">
    <property type="entry name" value="RRM_SF"/>
    <property type="match status" value="1"/>
</dbReference>
<dbReference type="SUPFAM" id="SSF54928">
    <property type="entry name" value="RNA-binding domain, RBD"/>
    <property type="match status" value="1"/>
</dbReference>
<evidence type="ECO:0000256" key="2">
    <source>
        <dbReference type="PROSITE-ProRule" id="PRU00176"/>
    </source>
</evidence>
<gene>
    <name evidence="5" type="ORF">ONB1V03_LOCUS3742</name>
</gene>
<feature type="domain" description="RRM" evidence="4">
    <location>
        <begin position="70"/>
        <end position="147"/>
    </location>
</feature>
<dbReference type="PANTHER" id="PTHR48036">
    <property type="entry name" value="SPLICING FACTOR (PAD-1), PUTATIVE (AFU_ORTHOLOGUE AFUA_1G15810)-RELATED"/>
    <property type="match status" value="1"/>
</dbReference>
<dbReference type="PROSITE" id="PS50102">
    <property type="entry name" value="RRM"/>
    <property type="match status" value="1"/>
</dbReference>
<evidence type="ECO:0000256" key="3">
    <source>
        <dbReference type="SAM" id="MobiDB-lite"/>
    </source>
</evidence>
<dbReference type="SMART" id="SM00360">
    <property type="entry name" value="RRM"/>
    <property type="match status" value="1"/>
</dbReference>
<dbReference type="GO" id="GO:0003723">
    <property type="term" value="F:RNA binding"/>
    <property type="evidence" value="ECO:0007669"/>
    <property type="project" value="UniProtKB-UniRule"/>
</dbReference>
<dbReference type="AlphaFoldDB" id="A0A7R9LKN9"/>
<evidence type="ECO:0000313" key="5">
    <source>
        <dbReference type="EMBL" id="CAD7642709.1"/>
    </source>
</evidence>
<dbReference type="EMBL" id="OC915991">
    <property type="protein sequence ID" value="CAD7642709.1"/>
    <property type="molecule type" value="Genomic_DNA"/>
</dbReference>
<dbReference type="Gene3D" id="3.30.70.330">
    <property type="match status" value="1"/>
</dbReference>
<evidence type="ECO:0000256" key="1">
    <source>
        <dbReference type="ARBA" id="ARBA00022884"/>
    </source>
</evidence>
<dbReference type="InterPro" id="IPR012677">
    <property type="entry name" value="Nucleotide-bd_a/b_plait_sf"/>
</dbReference>
<dbReference type="Pfam" id="PF00076">
    <property type="entry name" value="RRM_1"/>
    <property type="match status" value="1"/>
</dbReference>
<dbReference type="InterPro" id="IPR035979">
    <property type="entry name" value="RBD_domain_sf"/>
</dbReference>
<feature type="compositionally biased region" description="Basic and acidic residues" evidence="3">
    <location>
        <begin position="154"/>
        <end position="166"/>
    </location>
</feature>
<accession>A0A7R9LKN9</accession>
<dbReference type="Proteomes" id="UP000728032">
    <property type="component" value="Unassembled WGS sequence"/>
</dbReference>
<keyword evidence="1 2" id="KW-0694">RNA-binding</keyword>
<dbReference type="OrthoDB" id="10067824at2759"/>
<sequence>MSNNPKVVSEEERIAFLLKLSLDDVIRDWSLLDYGLPRDQWKYTNVRVDNSRDRPPVRRAANDGYRGDAGRLFVHNVSYNTTEQTFRSTFEPFGPLIRSGLNYTGEGRSMGSGFVIYERKQDARNAFFGLNGKTVDGRPLRISFVNGSSGGDNSRCDGQRKVRDENISSSSSACRRDSDLDQYADNKPKRLRPVITYD</sequence>
<protein>
    <recommendedName>
        <fullName evidence="4">RRM domain-containing protein</fullName>
    </recommendedName>
</protein>
<name>A0A7R9LKN9_9ACAR</name>
<dbReference type="InterPro" id="IPR006509">
    <property type="entry name" value="RBM39_SF"/>
</dbReference>
<evidence type="ECO:0000259" key="4">
    <source>
        <dbReference type="PROSITE" id="PS50102"/>
    </source>
</evidence>
<dbReference type="GO" id="GO:0006397">
    <property type="term" value="P:mRNA processing"/>
    <property type="evidence" value="ECO:0007669"/>
    <property type="project" value="InterPro"/>
</dbReference>
<organism evidence="5">
    <name type="scientific">Oppiella nova</name>
    <dbReference type="NCBI Taxonomy" id="334625"/>
    <lineage>
        <taxon>Eukaryota</taxon>
        <taxon>Metazoa</taxon>
        <taxon>Ecdysozoa</taxon>
        <taxon>Arthropoda</taxon>
        <taxon>Chelicerata</taxon>
        <taxon>Arachnida</taxon>
        <taxon>Acari</taxon>
        <taxon>Acariformes</taxon>
        <taxon>Sarcoptiformes</taxon>
        <taxon>Oribatida</taxon>
        <taxon>Brachypylina</taxon>
        <taxon>Oppioidea</taxon>
        <taxon>Oppiidae</taxon>
        <taxon>Oppiella</taxon>
    </lineage>
</organism>
<keyword evidence="6" id="KW-1185">Reference proteome</keyword>